<dbReference type="PANTHER" id="PTHR33112">
    <property type="entry name" value="DOMAIN PROTEIN, PUTATIVE-RELATED"/>
    <property type="match status" value="1"/>
</dbReference>
<dbReference type="PANTHER" id="PTHR33112:SF12">
    <property type="entry name" value="HETEROKARYON INCOMPATIBILITY DOMAIN-CONTAINING PROTEIN"/>
    <property type="match status" value="1"/>
</dbReference>
<keyword evidence="3" id="KW-1185">Reference proteome</keyword>
<dbReference type="Proteomes" id="UP000799424">
    <property type="component" value="Unassembled WGS sequence"/>
</dbReference>
<name>A0A6A7ADZ1_9PLEO</name>
<evidence type="ECO:0000259" key="1">
    <source>
        <dbReference type="Pfam" id="PF06985"/>
    </source>
</evidence>
<dbReference type="AlphaFoldDB" id="A0A6A7ADZ1"/>
<dbReference type="OrthoDB" id="5428863at2759"/>
<gene>
    <name evidence="2" type="ORF">CC86DRAFT_281664</name>
</gene>
<dbReference type="Pfam" id="PF06985">
    <property type="entry name" value="HET"/>
    <property type="match status" value="1"/>
</dbReference>
<evidence type="ECO:0000313" key="2">
    <source>
        <dbReference type="EMBL" id="KAF2831531.1"/>
    </source>
</evidence>
<dbReference type="EMBL" id="MU006218">
    <property type="protein sequence ID" value="KAF2831531.1"/>
    <property type="molecule type" value="Genomic_DNA"/>
</dbReference>
<proteinExistence type="predicted"/>
<evidence type="ECO:0000313" key="3">
    <source>
        <dbReference type="Proteomes" id="UP000799424"/>
    </source>
</evidence>
<accession>A0A6A7ADZ1</accession>
<feature type="domain" description="Heterokaryon incompatibility" evidence="1">
    <location>
        <begin position="57"/>
        <end position="213"/>
    </location>
</feature>
<protein>
    <submittedName>
        <fullName evidence="2">HET-domain-containing protein</fullName>
    </submittedName>
</protein>
<reference evidence="2" key="1">
    <citation type="journal article" date="2020" name="Stud. Mycol.">
        <title>101 Dothideomycetes genomes: a test case for predicting lifestyles and emergence of pathogens.</title>
        <authorList>
            <person name="Haridas S."/>
            <person name="Albert R."/>
            <person name="Binder M."/>
            <person name="Bloem J."/>
            <person name="Labutti K."/>
            <person name="Salamov A."/>
            <person name="Andreopoulos B."/>
            <person name="Baker S."/>
            <person name="Barry K."/>
            <person name="Bills G."/>
            <person name="Bluhm B."/>
            <person name="Cannon C."/>
            <person name="Castanera R."/>
            <person name="Culley D."/>
            <person name="Daum C."/>
            <person name="Ezra D."/>
            <person name="Gonzalez J."/>
            <person name="Henrissat B."/>
            <person name="Kuo A."/>
            <person name="Liang C."/>
            <person name="Lipzen A."/>
            <person name="Lutzoni F."/>
            <person name="Magnuson J."/>
            <person name="Mondo S."/>
            <person name="Nolan M."/>
            <person name="Ohm R."/>
            <person name="Pangilinan J."/>
            <person name="Park H.-J."/>
            <person name="Ramirez L."/>
            <person name="Alfaro M."/>
            <person name="Sun H."/>
            <person name="Tritt A."/>
            <person name="Yoshinaga Y."/>
            <person name="Zwiers L.-H."/>
            <person name="Turgeon B."/>
            <person name="Goodwin S."/>
            <person name="Spatafora J."/>
            <person name="Crous P."/>
            <person name="Grigoriev I."/>
        </authorList>
    </citation>
    <scope>NUCLEOTIDE SEQUENCE</scope>
    <source>
        <strain evidence="2">CBS 113818</strain>
    </source>
</reference>
<sequence length="619" mass="70887">MDIHTIRGWLHACEKQHGSRCMDRHHSSHPSTRLMRPRYLIDTENGCLVESSESQRYVALSYVWGGSDESACTIKSNMEGLMIPERLRRGTITIPRTILDAMHLVESLGERYLWVDRYCIVQDDSEAKPSQLASMGDIYAGAFFTIVAAQNLDASEGLYGSRRTMLLEPTATKEGEIWRDLQQPGITGDQIMLDQSIRLMRSKWFSRGWTFQENYFSRRKVIFHDDTVNWECSGASWHETQDMSVLLSQPRGDVDLRPQVATHKSSTSLNGSPWPDMIRYARLVTLFNDRDLKYPQDVFNAFAGCLHQLSSVFPGGFISSLPVMCFDAALLWQPWKPLTRRHSKAAPERDSVLPSWTWAGWAGVLHSESWRSAANYQLTNDEGSQQCSWRTFSTVCWYYSDNLTSKRQMVKVARECAQPDFTMPRKNLVQGWSYASTADGKHPKLVLHSSGPTQPFRYPIPICDPQSSPQPVVSARYLHCVTNRGFLKLGKTISRRSNRSTRCPAVELRSTFSKWAGVLRLSCRHEDVYEIVKRQNRHDRGLVELIEISAGSVKNQDIEEVSFDEWNIASCPRHNGLYEFVNVLWIEWRDGVAYRRALGRVKKSAWSRLDKERISITLG</sequence>
<organism evidence="2 3">
    <name type="scientific">Ophiobolus disseminans</name>
    <dbReference type="NCBI Taxonomy" id="1469910"/>
    <lineage>
        <taxon>Eukaryota</taxon>
        <taxon>Fungi</taxon>
        <taxon>Dikarya</taxon>
        <taxon>Ascomycota</taxon>
        <taxon>Pezizomycotina</taxon>
        <taxon>Dothideomycetes</taxon>
        <taxon>Pleosporomycetidae</taxon>
        <taxon>Pleosporales</taxon>
        <taxon>Pleosporineae</taxon>
        <taxon>Phaeosphaeriaceae</taxon>
        <taxon>Ophiobolus</taxon>
    </lineage>
</organism>
<dbReference type="InterPro" id="IPR010730">
    <property type="entry name" value="HET"/>
</dbReference>